<organism evidence="2 3">
    <name type="scientific">Aureispira anguillae</name>
    <dbReference type="NCBI Taxonomy" id="2864201"/>
    <lineage>
        <taxon>Bacteria</taxon>
        <taxon>Pseudomonadati</taxon>
        <taxon>Bacteroidota</taxon>
        <taxon>Saprospiria</taxon>
        <taxon>Saprospirales</taxon>
        <taxon>Saprospiraceae</taxon>
        <taxon>Aureispira</taxon>
    </lineage>
</organism>
<name>A0A915YK10_9BACT</name>
<gene>
    <name evidence="2" type="ORF">AsAng_0054200</name>
</gene>
<keyword evidence="3" id="KW-1185">Reference proteome</keyword>
<feature type="transmembrane region" description="Helical" evidence="1">
    <location>
        <begin position="39"/>
        <end position="60"/>
    </location>
</feature>
<accession>A0A915YK10</accession>
<dbReference type="AlphaFoldDB" id="A0A915YK10"/>
<feature type="transmembrane region" description="Helical" evidence="1">
    <location>
        <begin position="72"/>
        <end position="95"/>
    </location>
</feature>
<reference evidence="2" key="1">
    <citation type="submission" date="2022-09" db="EMBL/GenBank/DDBJ databases">
        <title>Aureispira anguillicida sp. nov., isolated from Leptocephalus of Japanese eel Anguilla japonica.</title>
        <authorList>
            <person name="Yuasa K."/>
            <person name="Mekata T."/>
            <person name="Ikunari K."/>
        </authorList>
    </citation>
    <scope>NUCLEOTIDE SEQUENCE</scope>
    <source>
        <strain evidence="2">EL160426</strain>
    </source>
</reference>
<keyword evidence="1" id="KW-0472">Membrane</keyword>
<dbReference type="Proteomes" id="UP001060919">
    <property type="component" value="Chromosome"/>
</dbReference>
<dbReference type="EMBL" id="AP026867">
    <property type="protein sequence ID" value="BDS14639.1"/>
    <property type="molecule type" value="Genomic_DNA"/>
</dbReference>
<proteinExistence type="predicted"/>
<evidence type="ECO:0000313" key="2">
    <source>
        <dbReference type="EMBL" id="BDS14639.1"/>
    </source>
</evidence>
<evidence type="ECO:0000313" key="3">
    <source>
        <dbReference type="Proteomes" id="UP001060919"/>
    </source>
</evidence>
<feature type="transmembrane region" description="Helical" evidence="1">
    <location>
        <begin position="12"/>
        <end position="33"/>
    </location>
</feature>
<keyword evidence="1" id="KW-1133">Transmembrane helix</keyword>
<protein>
    <submittedName>
        <fullName evidence="2">Uncharacterized protein</fullName>
    </submittedName>
</protein>
<evidence type="ECO:0000256" key="1">
    <source>
        <dbReference type="SAM" id="Phobius"/>
    </source>
</evidence>
<keyword evidence="1" id="KW-0812">Transmembrane</keyword>
<sequence length="552" mass="62210">MSTTTNQPTSILNRIAQVLYGLFLLIIAPVYLYMNMPVLNMWFAGLPVGIFFIALTVMVIELRVINKRKTILFKLSILTAVLTVLYIMVISIATWEGFRATAYHELIGEIKLSENFAAEIPPVDLDKIRIIDQQVAHRLGDKVLGQELPGQERTLGSQAYVGDFRIQNVNGELFWVAPLLHSGFFKWFNNRSGTPAYIKVSATSDPQVELVSNVKVKYQPEAYFGSNLHRHLYLHGYLTTGLTDYTFEIDDEGTPYWVVTLYTHEVGFSGMNAYGVAVVNAETGKIDEYTPETAPKWIDRIQPMEMVQEQLEYWGEYIHGYWNFSNLDKKTTTKGMSLVYGKDEQSYWYTGLTSVGQEEGTIGFVLVNTRTKETTRYKQVGATEEAARRSAMGKVQEKKYVGSFPILYNINDVPTYVLSLKDQAGLIKMVAMVSVRDHSIVGVGETLEEALRSYRGGKVVDKKEGIYATYGHVQRIQSSLIDGKTYYHFTLDNVPNKIFLGESIVSNEFPLTEVSDSVMVAYDDARDALISVAKFDNLDLKTSITTTPKLAE</sequence>
<dbReference type="KEGG" id="aup:AsAng_0054200"/>
<dbReference type="RefSeq" id="WP_264789857.1">
    <property type="nucleotide sequence ID" value="NZ_AP026867.1"/>
</dbReference>